<evidence type="ECO:0000256" key="1">
    <source>
        <dbReference type="SAM" id="Phobius"/>
    </source>
</evidence>
<name>A0ABT7TQ37_9MICO</name>
<keyword evidence="3" id="KW-1185">Reference proteome</keyword>
<dbReference type="RefSeq" id="WP_289473398.1">
    <property type="nucleotide sequence ID" value="NZ_JAUCMN010000004.1"/>
</dbReference>
<evidence type="ECO:0000313" key="3">
    <source>
        <dbReference type="Proteomes" id="UP001236404"/>
    </source>
</evidence>
<accession>A0ABT7TQ37</accession>
<comment type="caution">
    <text evidence="2">The sequence shown here is derived from an EMBL/GenBank/DDBJ whole genome shotgun (WGS) entry which is preliminary data.</text>
</comment>
<evidence type="ECO:0008006" key="4">
    <source>
        <dbReference type="Google" id="ProtNLM"/>
    </source>
</evidence>
<reference evidence="2 3" key="1">
    <citation type="submission" date="2023-06" db="EMBL/GenBank/DDBJ databases">
        <authorList>
            <person name="Feng G."/>
            <person name="Li J."/>
            <person name="Zhu H."/>
        </authorList>
    </citation>
    <scope>NUCLEOTIDE SEQUENCE [LARGE SCALE GENOMIC DNA]</scope>
    <source>
        <strain evidence="2 3">RHCKG28</strain>
    </source>
</reference>
<proteinExistence type="predicted"/>
<dbReference type="EMBL" id="JAUCMN010000004">
    <property type="protein sequence ID" value="MDM7891630.1"/>
    <property type="molecule type" value="Genomic_DNA"/>
</dbReference>
<feature type="transmembrane region" description="Helical" evidence="1">
    <location>
        <begin position="12"/>
        <end position="35"/>
    </location>
</feature>
<dbReference type="Proteomes" id="UP001236404">
    <property type="component" value="Unassembled WGS sequence"/>
</dbReference>
<gene>
    <name evidence="2" type="ORF">QUG93_08030</name>
</gene>
<organism evidence="2 3">
    <name type="scientific">Curtobacterium caseinilyticum</name>
    <dbReference type="NCBI Taxonomy" id="3055137"/>
    <lineage>
        <taxon>Bacteria</taxon>
        <taxon>Bacillati</taxon>
        <taxon>Actinomycetota</taxon>
        <taxon>Actinomycetes</taxon>
        <taxon>Micrococcales</taxon>
        <taxon>Microbacteriaceae</taxon>
        <taxon>Curtobacterium</taxon>
    </lineage>
</organism>
<evidence type="ECO:0000313" key="2">
    <source>
        <dbReference type="EMBL" id="MDM7891630.1"/>
    </source>
</evidence>
<sequence>MGGQRGAGRRVVTGVLVVVGVLTVLVLGRYGLLWAGATEGDVPPRSAVPLPAGSAIVAERTECGSGGCSLVLTVRPPTGSTPADVATAIGATPTTQLPGDLVDPRPITLSAEASGTFLEVRADLWSRPASP</sequence>
<keyword evidence="1" id="KW-0812">Transmembrane</keyword>
<keyword evidence="1" id="KW-1133">Transmembrane helix</keyword>
<protein>
    <recommendedName>
        <fullName evidence="4">DUF4307 domain-containing protein</fullName>
    </recommendedName>
</protein>
<keyword evidence="1" id="KW-0472">Membrane</keyword>